<dbReference type="EMBL" id="CP044016">
    <property type="protein sequence ID" value="QES89302.1"/>
    <property type="molecule type" value="Genomic_DNA"/>
</dbReference>
<dbReference type="GO" id="GO:0016740">
    <property type="term" value="F:transferase activity"/>
    <property type="evidence" value="ECO:0007669"/>
    <property type="project" value="UniProtKB-KW"/>
</dbReference>
<dbReference type="Pfam" id="PF00483">
    <property type="entry name" value="NTP_transferase"/>
    <property type="match status" value="1"/>
</dbReference>
<feature type="domain" description="Nucleotidyl transferase" evidence="1">
    <location>
        <begin position="7"/>
        <end position="240"/>
    </location>
</feature>
<dbReference type="InterPro" id="IPR029044">
    <property type="entry name" value="Nucleotide-diphossugar_trans"/>
</dbReference>
<keyword evidence="3" id="KW-1185">Reference proteome</keyword>
<keyword evidence="2" id="KW-0808">Transferase</keyword>
<dbReference type="KEGG" id="arac:E0W69_011720"/>
<evidence type="ECO:0000313" key="3">
    <source>
        <dbReference type="Proteomes" id="UP000292424"/>
    </source>
</evidence>
<dbReference type="OrthoDB" id="9779926at2"/>
<sequence>MSKATLVILAAGMASRYGKGTKQTESFGPSGETIMEYSIYDAIQAGFKKVVFIIRKEFAESFEKTMNEKLQDKIEVAYVYQSIDKFLGNHNLPIDRVKPFGTAHALLCCKDAVKDPFAVINADDFYGADAFQKAYNLLENKIQNNHYACVGYWLKNTLSDNGAVTRGEIFVNDKNEVEHIIERKKIVKREGKAISTEGEELELPLDTKVSMNFFCFDGQYINKLEKLYQDFLDKHITDIKSEFLIPEVTDKLIKSGESIVHMVPTTAKWFGVTFAEDAPLVKAEFKKLVDAGLYPSSLWETVSV</sequence>
<evidence type="ECO:0000313" key="2">
    <source>
        <dbReference type="EMBL" id="QES89302.1"/>
    </source>
</evidence>
<organism evidence="2 3">
    <name type="scientific">Rhizosphaericola mali</name>
    <dbReference type="NCBI Taxonomy" id="2545455"/>
    <lineage>
        <taxon>Bacteria</taxon>
        <taxon>Pseudomonadati</taxon>
        <taxon>Bacteroidota</taxon>
        <taxon>Chitinophagia</taxon>
        <taxon>Chitinophagales</taxon>
        <taxon>Chitinophagaceae</taxon>
        <taxon>Rhizosphaericola</taxon>
    </lineage>
</organism>
<dbReference type="RefSeq" id="WP_131330248.1">
    <property type="nucleotide sequence ID" value="NZ_CP044016.1"/>
</dbReference>
<dbReference type="Gene3D" id="3.90.550.10">
    <property type="entry name" value="Spore Coat Polysaccharide Biosynthesis Protein SpsA, Chain A"/>
    <property type="match status" value="1"/>
</dbReference>
<accession>A0A5P2G5Z7</accession>
<protein>
    <submittedName>
        <fullName evidence="2">Nucleotidyltransferase</fullName>
    </submittedName>
</protein>
<gene>
    <name evidence="2" type="ORF">E0W69_011720</name>
</gene>
<proteinExistence type="predicted"/>
<name>A0A5P2G5Z7_9BACT</name>
<evidence type="ECO:0000259" key="1">
    <source>
        <dbReference type="Pfam" id="PF00483"/>
    </source>
</evidence>
<dbReference type="SUPFAM" id="SSF53448">
    <property type="entry name" value="Nucleotide-diphospho-sugar transferases"/>
    <property type="match status" value="1"/>
</dbReference>
<reference evidence="2 3" key="1">
    <citation type="submission" date="2019-09" db="EMBL/GenBank/DDBJ databases">
        <title>Complete genome sequence of Arachidicoccus sp. B3-10 isolated from apple orchard soil.</title>
        <authorList>
            <person name="Kim H.S."/>
            <person name="Han K.-I."/>
            <person name="Suh M.K."/>
            <person name="Lee K.C."/>
            <person name="Eom M.K."/>
            <person name="Kim J.-S."/>
            <person name="Kang S.W."/>
            <person name="Sin Y."/>
            <person name="Lee J.-S."/>
        </authorList>
    </citation>
    <scope>NUCLEOTIDE SEQUENCE [LARGE SCALE GENOMIC DNA]</scope>
    <source>
        <strain evidence="2 3">B3-10</strain>
    </source>
</reference>
<dbReference type="AlphaFoldDB" id="A0A5P2G5Z7"/>
<dbReference type="Proteomes" id="UP000292424">
    <property type="component" value="Chromosome"/>
</dbReference>
<dbReference type="InterPro" id="IPR005835">
    <property type="entry name" value="NTP_transferase_dom"/>
</dbReference>